<dbReference type="EMBL" id="KQ986342">
    <property type="protein sequence ID" value="KZV58734.1"/>
    <property type="molecule type" value="Genomic_DNA"/>
</dbReference>
<name>A0A2Z7DKZ1_9LAMI</name>
<evidence type="ECO:0000313" key="2">
    <source>
        <dbReference type="Proteomes" id="UP000250235"/>
    </source>
</evidence>
<keyword evidence="2" id="KW-1185">Reference proteome</keyword>
<accession>A0A2Z7DKZ1</accession>
<evidence type="ECO:0000313" key="1">
    <source>
        <dbReference type="EMBL" id="KZV58734.1"/>
    </source>
</evidence>
<dbReference type="Proteomes" id="UP000250235">
    <property type="component" value="Unassembled WGS sequence"/>
</dbReference>
<organism evidence="1 2">
    <name type="scientific">Dorcoceras hygrometricum</name>
    <dbReference type="NCBI Taxonomy" id="472368"/>
    <lineage>
        <taxon>Eukaryota</taxon>
        <taxon>Viridiplantae</taxon>
        <taxon>Streptophyta</taxon>
        <taxon>Embryophyta</taxon>
        <taxon>Tracheophyta</taxon>
        <taxon>Spermatophyta</taxon>
        <taxon>Magnoliopsida</taxon>
        <taxon>eudicotyledons</taxon>
        <taxon>Gunneridae</taxon>
        <taxon>Pentapetalae</taxon>
        <taxon>asterids</taxon>
        <taxon>lamiids</taxon>
        <taxon>Lamiales</taxon>
        <taxon>Gesneriaceae</taxon>
        <taxon>Didymocarpoideae</taxon>
        <taxon>Trichosporeae</taxon>
        <taxon>Loxocarpinae</taxon>
        <taxon>Dorcoceras</taxon>
    </lineage>
</organism>
<proteinExistence type="predicted"/>
<sequence length="51" mass="6086">MELVLARFRRTNYPMFTGAEGGLMAEGWLKHMEELLIRWSILRRRCEESNS</sequence>
<dbReference type="AlphaFoldDB" id="A0A2Z7DKZ1"/>
<protein>
    <submittedName>
        <fullName evidence="1">Uncharacterized protein</fullName>
    </submittedName>
</protein>
<reference evidence="1 2" key="1">
    <citation type="journal article" date="2015" name="Proc. Natl. Acad. Sci. U.S.A.">
        <title>The resurrection genome of Boea hygrometrica: A blueprint for survival of dehydration.</title>
        <authorList>
            <person name="Xiao L."/>
            <person name="Yang G."/>
            <person name="Zhang L."/>
            <person name="Yang X."/>
            <person name="Zhao S."/>
            <person name="Ji Z."/>
            <person name="Zhou Q."/>
            <person name="Hu M."/>
            <person name="Wang Y."/>
            <person name="Chen M."/>
            <person name="Xu Y."/>
            <person name="Jin H."/>
            <person name="Xiao X."/>
            <person name="Hu G."/>
            <person name="Bao F."/>
            <person name="Hu Y."/>
            <person name="Wan P."/>
            <person name="Li L."/>
            <person name="Deng X."/>
            <person name="Kuang T."/>
            <person name="Xiang C."/>
            <person name="Zhu J.K."/>
            <person name="Oliver M.J."/>
            <person name="He Y."/>
        </authorList>
    </citation>
    <scope>NUCLEOTIDE SEQUENCE [LARGE SCALE GENOMIC DNA]</scope>
    <source>
        <strain evidence="2">cv. XS01</strain>
    </source>
</reference>
<gene>
    <name evidence="1" type="ORF">F511_11229</name>
</gene>
<dbReference type="OrthoDB" id="913731at2759"/>